<protein>
    <recommendedName>
        <fullName evidence="2">Abortive infection protein-like C-terminal domain-containing protein</fullName>
    </recommendedName>
</protein>
<evidence type="ECO:0008006" key="2">
    <source>
        <dbReference type="Google" id="ProtNLM"/>
    </source>
</evidence>
<comment type="caution">
    <text evidence="1">The sequence shown here is derived from an EMBL/GenBank/DDBJ whole genome shotgun (WGS) entry which is preliminary data.</text>
</comment>
<dbReference type="EMBL" id="BARV01015050">
    <property type="protein sequence ID" value="GAI26296.1"/>
    <property type="molecule type" value="Genomic_DNA"/>
</dbReference>
<feature type="non-terminal residue" evidence="1">
    <location>
        <position position="1"/>
    </location>
</feature>
<sequence length="162" mass="18934">LVWNSSDKSNVKTLCIARTSQGNVISEWDIERATQDEYYKNYFTLKEYLDKGSSNGLLDVVRCIRPLIEKNLRMRFPGQFKTNDWLGDMLSNIRKSEEQDPLSRLKPSLQELSDINEYSKQFHHDQNPDADSHPINDIELKTYVERTLNVISCVYKLRCQGE</sequence>
<evidence type="ECO:0000313" key="1">
    <source>
        <dbReference type="EMBL" id="GAI26296.1"/>
    </source>
</evidence>
<proteinExistence type="predicted"/>
<gene>
    <name evidence="1" type="ORF">S06H3_26083</name>
</gene>
<reference evidence="1" key="1">
    <citation type="journal article" date="2014" name="Front. Microbiol.">
        <title>High frequency of phylogenetically diverse reductive dehalogenase-homologous genes in deep subseafloor sedimentary metagenomes.</title>
        <authorList>
            <person name="Kawai M."/>
            <person name="Futagami T."/>
            <person name="Toyoda A."/>
            <person name="Takaki Y."/>
            <person name="Nishi S."/>
            <person name="Hori S."/>
            <person name="Arai W."/>
            <person name="Tsubouchi T."/>
            <person name="Morono Y."/>
            <person name="Uchiyama I."/>
            <person name="Ito T."/>
            <person name="Fujiyama A."/>
            <person name="Inagaki F."/>
            <person name="Takami H."/>
        </authorList>
    </citation>
    <scope>NUCLEOTIDE SEQUENCE</scope>
    <source>
        <strain evidence="1">Expedition CK06-06</strain>
    </source>
</reference>
<organism evidence="1">
    <name type="scientific">marine sediment metagenome</name>
    <dbReference type="NCBI Taxonomy" id="412755"/>
    <lineage>
        <taxon>unclassified sequences</taxon>
        <taxon>metagenomes</taxon>
        <taxon>ecological metagenomes</taxon>
    </lineage>
</organism>
<name>X1N7V6_9ZZZZ</name>
<dbReference type="AlphaFoldDB" id="X1N7V6"/>
<accession>X1N7V6</accession>